<dbReference type="Gene3D" id="3.40.50.1820">
    <property type="entry name" value="alpha/beta hydrolase"/>
    <property type="match status" value="1"/>
</dbReference>
<gene>
    <name evidence="3" type="ORF">GTP55_04010</name>
    <name evidence="2" type="ORF">GTP56_01695</name>
</gene>
<organism evidence="2 5">
    <name type="scientific">Duganella margarita</name>
    <dbReference type="NCBI Taxonomy" id="2692170"/>
    <lineage>
        <taxon>Bacteria</taxon>
        <taxon>Pseudomonadati</taxon>
        <taxon>Pseudomonadota</taxon>
        <taxon>Betaproteobacteria</taxon>
        <taxon>Burkholderiales</taxon>
        <taxon>Oxalobacteraceae</taxon>
        <taxon>Telluria group</taxon>
        <taxon>Duganella</taxon>
    </lineage>
</organism>
<comment type="caution">
    <text evidence="2">The sequence shown here is derived from an EMBL/GenBank/DDBJ whole genome shotgun (WGS) entry which is preliminary data.</text>
</comment>
<dbReference type="GO" id="GO:0016787">
    <property type="term" value="F:hydrolase activity"/>
    <property type="evidence" value="ECO:0007669"/>
    <property type="project" value="UniProtKB-KW"/>
</dbReference>
<reference evidence="4 5" key="1">
    <citation type="submission" date="2019-12" db="EMBL/GenBank/DDBJ databases">
        <title>Novel species isolated from a subtropical stream in China.</title>
        <authorList>
            <person name="Lu H."/>
        </authorList>
    </citation>
    <scope>NUCLEOTIDE SEQUENCE [LARGE SCALE GENOMIC DNA]</scope>
    <source>
        <strain evidence="3 4">FT109W</strain>
        <strain evidence="2 5">FT134W</strain>
    </source>
</reference>
<protein>
    <submittedName>
        <fullName evidence="2">Alpha/beta fold hydrolase</fullName>
    </submittedName>
</protein>
<dbReference type="EMBL" id="WWCS01000002">
    <property type="protein sequence ID" value="MYN38532.1"/>
    <property type="molecule type" value="Genomic_DNA"/>
</dbReference>
<dbReference type="Proteomes" id="UP000469734">
    <property type="component" value="Unassembled WGS sequence"/>
</dbReference>
<dbReference type="Proteomes" id="UP000466332">
    <property type="component" value="Unassembled WGS sequence"/>
</dbReference>
<dbReference type="PANTHER" id="PTHR37017">
    <property type="entry name" value="AB HYDROLASE-1 DOMAIN-CONTAINING PROTEIN-RELATED"/>
    <property type="match status" value="1"/>
</dbReference>
<dbReference type="InterPro" id="IPR052897">
    <property type="entry name" value="Sec-Metab_Biosynth_Hydrolase"/>
</dbReference>
<sequence length="232" mass="24406">MGRAMRVNNVVLVHGAFVDGSGWEPVYQLLTAQGYQVHIVQHPTTSLAADVAATQAVLDLQDGPVVLVGHSYGGVVITEAGHHPKVARLVYLAAFAPDSGESVQKLCALPLPGAPLPPMLAPVRGFVRLDQAKFAAAYAADLQAERAAFLASAQQPLGLDAFTGEVGMPAWRSRPSWYLVASEDNMIAPLAQQLMAQRAGAAVTAARSSHAVHESHPAAVAALIDRAARDLR</sequence>
<evidence type="ECO:0000313" key="2">
    <source>
        <dbReference type="EMBL" id="MYM70910.1"/>
    </source>
</evidence>
<evidence type="ECO:0000313" key="4">
    <source>
        <dbReference type="Proteomes" id="UP000466332"/>
    </source>
</evidence>
<dbReference type="InterPro" id="IPR029058">
    <property type="entry name" value="AB_hydrolase_fold"/>
</dbReference>
<dbReference type="Pfam" id="PF12697">
    <property type="entry name" value="Abhydrolase_6"/>
    <property type="match status" value="1"/>
</dbReference>
<dbReference type="SUPFAM" id="SSF53474">
    <property type="entry name" value="alpha/beta-Hydrolases"/>
    <property type="match status" value="1"/>
</dbReference>
<keyword evidence="4" id="KW-1185">Reference proteome</keyword>
<evidence type="ECO:0000313" key="5">
    <source>
        <dbReference type="Proteomes" id="UP000469734"/>
    </source>
</evidence>
<dbReference type="PANTHER" id="PTHR37017:SF11">
    <property type="entry name" value="ESTERASE_LIPASE_THIOESTERASE DOMAIN-CONTAINING PROTEIN"/>
    <property type="match status" value="1"/>
</dbReference>
<evidence type="ECO:0000313" key="3">
    <source>
        <dbReference type="EMBL" id="MYN38532.1"/>
    </source>
</evidence>
<proteinExistence type="predicted"/>
<keyword evidence="2" id="KW-0378">Hydrolase</keyword>
<name>A0A7X4GXC6_9BURK</name>
<dbReference type="InterPro" id="IPR000073">
    <property type="entry name" value="AB_hydrolase_1"/>
</dbReference>
<feature type="domain" description="AB hydrolase-1" evidence="1">
    <location>
        <begin position="10"/>
        <end position="222"/>
    </location>
</feature>
<dbReference type="AlphaFoldDB" id="A0A7X4GXC6"/>
<dbReference type="EMBL" id="WWCR01000001">
    <property type="protein sequence ID" value="MYM70910.1"/>
    <property type="molecule type" value="Genomic_DNA"/>
</dbReference>
<accession>A0A7X4GXC6</accession>
<evidence type="ECO:0000259" key="1">
    <source>
        <dbReference type="Pfam" id="PF12697"/>
    </source>
</evidence>